<dbReference type="PANTHER" id="PTHR30006:SF2">
    <property type="entry name" value="ABC TRANSPORTER SUBSTRATE-BINDING PROTEIN"/>
    <property type="match status" value="1"/>
</dbReference>
<protein>
    <submittedName>
        <fullName evidence="2">Extracellular solute-binding protein</fullName>
    </submittedName>
</protein>
<dbReference type="Proteomes" id="UP000741360">
    <property type="component" value="Unassembled WGS sequence"/>
</dbReference>
<dbReference type="Gene3D" id="3.40.190.10">
    <property type="entry name" value="Periplasmic binding protein-like II"/>
    <property type="match status" value="2"/>
</dbReference>
<organism evidence="2 3">
    <name type="scientific">Tectimicrobiota bacterium</name>
    <dbReference type="NCBI Taxonomy" id="2528274"/>
    <lineage>
        <taxon>Bacteria</taxon>
        <taxon>Pseudomonadati</taxon>
        <taxon>Nitrospinota/Tectimicrobiota group</taxon>
        <taxon>Candidatus Tectimicrobiota</taxon>
    </lineage>
</organism>
<comment type="caution">
    <text evidence="2">The sequence shown here is derived from an EMBL/GenBank/DDBJ whole genome shotgun (WGS) entry which is preliminary data.</text>
</comment>
<proteinExistence type="predicted"/>
<sequence>MRLTRPAGRPWSRQRKKKGASASFFRVIFPQEEFGIRLDFTAEPTGPAQLRIERESAAGKNTTNILISGVTEFLDLYPKGLLAPVRPKLALADVTDSSKWREGGIKWADKAQQYMPMVSEWVHIDLMVNTRVIDPKKITSWKDLLKPEYKGKIVAQEVTVGAGGATARALLEDFGPEYLKALYKGQDLVLTRDAREVVRLMAQGSQPIALAVIPAHAEAFRKEGFPLERVFPTDGVLSVSGGSAVPKIVANAPHPNAAAVFVNWFMSKRGQEIYTAISLEPSRRTDVVVPTIPQYIIPKAKTKYRNQYEEDYYVNIAPKMRKQIEQALGR</sequence>
<name>A0A932GP64_UNCTE</name>
<dbReference type="GO" id="GO:0030976">
    <property type="term" value="F:thiamine pyrophosphate binding"/>
    <property type="evidence" value="ECO:0007669"/>
    <property type="project" value="TreeGrafter"/>
</dbReference>
<dbReference type="GO" id="GO:0015888">
    <property type="term" value="P:thiamine transport"/>
    <property type="evidence" value="ECO:0007669"/>
    <property type="project" value="TreeGrafter"/>
</dbReference>
<evidence type="ECO:0000256" key="1">
    <source>
        <dbReference type="ARBA" id="ARBA00022729"/>
    </source>
</evidence>
<dbReference type="AlphaFoldDB" id="A0A932GP64"/>
<dbReference type="Pfam" id="PF13343">
    <property type="entry name" value="SBP_bac_6"/>
    <property type="match status" value="1"/>
</dbReference>
<accession>A0A932GP64</accession>
<reference evidence="2" key="1">
    <citation type="submission" date="2020-07" db="EMBL/GenBank/DDBJ databases">
        <title>Huge and variable diversity of episymbiotic CPR bacteria and DPANN archaea in groundwater ecosystems.</title>
        <authorList>
            <person name="He C.Y."/>
            <person name="Keren R."/>
            <person name="Whittaker M."/>
            <person name="Farag I.F."/>
            <person name="Doudna J."/>
            <person name="Cate J.H.D."/>
            <person name="Banfield J.F."/>
        </authorList>
    </citation>
    <scope>NUCLEOTIDE SEQUENCE</scope>
    <source>
        <strain evidence="2">NC_groundwater_717_Ag_S-0.2um_59_8</strain>
    </source>
</reference>
<dbReference type="EMBL" id="JACPSX010000109">
    <property type="protein sequence ID" value="MBI3014652.1"/>
    <property type="molecule type" value="Genomic_DNA"/>
</dbReference>
<keyword evidence="1" id="KW-0732">Signal</keyword>
<dbReference type="GO" id="GO:0030975">
    <property type="term" value="F:thiamine binding"/>
    <property type="evidence" value="ECO:0007669"/>
    <property type="project" value="TreeGrafter"/>
</dbReference>
<evidence type="ECO:0000313" key="3">
    <source>
        <dbReference type="Proteomes" id="UP000741360"/>
    </source>
</evidence>
<dbReference type="PANTHER" id="PTHR30006">
    <property type="entry name" value="THIAMINE-BINDING PERIPLASMIC PROTEIN-RELATED"/>
    <property type="match status" value="1"/>
</dbReference>
<dbReference type="SUPFAM" id="SSF53850">
    <property type="entry name" value="Periplasmic binding protein-like II"/>
    <property type="match status" value="1"/>
</dbReference>
<dbReference type="GO" id="GO:0030288">
    <property type="term" value="C:outer membrane-bounded periplasmic space"/>
    <property type="evidence" value="ECO:0007669"/>
    <property type="project" value="TreeGrafter"/>
</dbReference>
<evidence type="ECO:0000313" key="2">
    <source>
        <dbReference type="EMBL" id="MBI3014652.1"/>
    </source>
</evidence>
<gene>
    <name evidence="2" type="ORF">HYY65_06250</name>
</gene>